<reference evidence="8" key="3">
    <citation type="submission" date="2015-04" db="UniProtKB">
        <authorList>
            <consortium name="EnsemblPlants"/>
        </authorList>
    </citation>
    <scope>IDENTIFICATION</scope>
    <source>
        <strain evidence="8">cv. Jemalong A17</strain>
    </source>
</reference>
<organism evidence="7 9">
    <name type="scientific">Medicago truncatula</name>
    <name type="common">Barrel medic</name>
    <name type="synonym">Medicago tribuloides</name>
    <dbReference type="NCBI Taxonomy" id="3880"/>
    <lineage>
        <taxon>Eukaryota</taxon>
        <taxon>Viridiplantae</taxon>
        <taxon>Streptophyta</taxon>
        <taxon>Embryophyta</taxon>
        <taxon>Tracheophyta</taxon>
        <taxon>Spermatophyta</taxon>
        <taxon>Magnoliopsida</taxon>
        <taxon>eudicotyledons</taxon>
        <taxon>Gunneridae</taxon>
        <taxon>Pentapetalae</taxon>
        <taxon>rosids</taxon>
        <taxon>fabids</taxon>
        <taxon>Fabales</taxon>
        <taxon>Fabaceae</taxon>
        <taxon>Papilionoideae</taxon>
        <taxon>50 kb inversion clade</taxon>
        <taxon>NPAAA clade</taxon>
        <taxon>Hologalegina</taxon>
        <taxon>IRL clade</taxon>
        <taxon>Trifolieae</taxon>
        <taxon>Medicago</taxon>
    </lineage>
</organism>
<dbReference type="HOGENOM" id="CLU_819824_0_0_1"/>
<dbReference type="GO" id="GO:0005634">
    <property type="term" value="C:nucleus"/>
    <property type="evidence" value="ECO:0007669"/>
    <property type="project" value="UniProtKB-SubCell"/>
</dbReference>
<dbReference type="Proteomes" id="UP000002051">
    <property type="component" value="Chromosome 6"/>
</dbReference>
<dbReference type="EMBL" id="CM001222">
    <property type="protein sequence ID" value="AES75303.1"/>
    <property type="molecule type" value="Genomic_DNA"/>
</dbReference>
<dbReference type="PROSITE" id="PS50863">
    <property type="entry name" value="B3"/>
    <property type="match status" value="1"/>
</dbReference>
<comment type="subcellular location">
    <subcellularLocation>
        <location evidence="1">Nucleus</location>
    </subcellularLocation>
</comment>
<sequence>MAALLNGSIKQVLDCVTTDILGLIVGYSRFHQDIGYSDKVWNINFDSQAEQRDSNGSETNNSVEEINTELHWLYLLKLSIKRLLILPSNQPAKEPKTAHWVICQWFSYYEYTPSIFDPKCNTKIFLHNLKGEHWIVNSVTKTKIHTSHSLCGGWTDFVCGNSIKVGDVCILKLIQECEFRVRIITKVRKDWLAPAYEEALNADLPTIPLNTTQHMGGIKKVIHVAFTHLALSVGDITSGNGDSFYVCKNVGDDRRLLYTGSCAEILNMKNSQELKKEFLWAEVSLVELKLVPMRVVSCSLKKSTCMGSSYRNERRIEEIEFRVYGGGIKDVAMYWPPSP</sequence>
<dbReference type="InterPro" id="IPR044837">
    <property type="entry name" value="REM16-like"/>
</dbReference>
<evidence type="ECO:0000313" key="7">
    <source>
        <dbReference type="EMBL" id="AES75303.1"/>
    </source>
</evidence>
<feature type="domain" description="TF-B3" evidence="6">
    <location>
        <begin position="123"/>
        <end position="187"/>
    </location>
</feature>
<dbReference type="PANTHER" id="PTHR31391">
    <property type="entry name" value="B3 DOMAIN-CONTAINING PROTEIN OS11G0197600-RELATED"/>
    <property type="match status" value="1"/>
</dbReference>
<evidence type="ECO:0000256" key="3">
    <source>
        <dbReference type="ARBA" id="ARBA00023125"/>
    </source>
</evidence>
<dbReference type="AlphaFoldDB" id="G7KI94"/>
<dbReference type="SUPFAM" id="SSF101936">
    <property type="entry name" value="DNA-binding pseudobarrel domain"/>
    <property type="match status" value="1"/>
</dbReference>
<evidence type="ECO:0000259" key="6">
    <source>
        <dbReference type="PROSITE" id="PS50863"/>
    </source>
</evidence>
<dbReference type="GO" id="GO:0003677">
    <property type="term" value="F:DNA binding"/>
    <property type="evidence" value="ECO:0007669"/>
    <property type="project" value="UniProtKB-KW"/>
</dbReference>
<evidence type="ECO:0000256" key="2">
    <source>
        <dbReference type="ARBA" id="ARBA00023015"/>
    </source>
</evidence>
<evidence type="ECO:0000256" key="5">
    <source>
        <dbReference type="ARBA" id="ARBA00023242"/>
    </source>
</evidence>
<evidence type="ECO:0000313" key="9">
    <source>
        <dbReference type="Proteomes" id="UP000002051"/>
    </source>
</evidence>
<dbReference type="Gene3D" id="2.40.330.10">
    <property type="entry name" value="DNA-binding pseudobarrel domain"/>
    <property type="match status" value="1"/>
</dbReference>
<gene>
    <name evidence="7" type="ordered locus">MTR_6g036740</name>
</gene>
<evidence type="ECO:0000313" key="8">
    <source>
        <dbReference type="EnsemblPlants" id="AES75303"/>
    </source>
</evidence>
<protein>
    <submittedName>
        <fullName evidence="7">B3 DNA-binding domain protein</fullName>
    </submittedName>
</protein>
<evidence type="ECO:0000256" key="4">
    <source>
        <dbReference type="ARBA" id="ARBA00023163"/>
    </source>
</evidence>
<keyword evidence="5" id="KW-0539">Nucleus</keyword>
<dbReference type="Pfam" id="PF02362">
    <property type="entry name" value="B3"/>
    <property type="match status" value="1"/>
</dbReference>
<dbReference type="InterPro" id="IPR003340">
    <property type="entry name" value="B3_DNA-bd"/>
</dbReference>
<accession>G7KI94</accession>
<keyword evidence="9" id="KW-1185">Reference proteome</keyword>
<keyword evidence="3 7" id="KW-0238">DNA-binding</keyword>
<keyword evidence="2" id="KW-0805">Transcription regulation</keyword>
<keyword evidence="4" id="KW-0804">Transcription</keyword>
<dbReference type="PANTHER" id="PTHR31391:SF106">
    <property type="entry name" value="B3 DOMAIN-CONTAINING PROTEIN OS01G0723500"/>
    <property type="match status" value="1"/>
</dbReference>
<evidence type="ECO:0000256" key="1">
    <source>
        <dbReference type="ARBA" id="ARBA00004123"/>
    </source>
</evidence>
<dbReference type="InterPro" id="IPR015300">
    <property type="entry name" value="DNA-bd_pseudobarrel_sf"/>
</dbReference>
<name>G7KI94_MEDTR</name>
<dbReference type="PaxDb" id="3880-AES75303"/>
<dbReference type="CDD" id="cd10017">
    <property type="entry name" value="B3_DNA"/>
    <property type="match status" value="1"/>
</dbReference>
<dbReference type="EnsemblPlants" id="AES75303">
    <property type="protein sequence ID" value="AES75303"/>
    <property type="gene ID" value="MTR_6g036740"/>
</dbReference>
<reference evidence="7 9" key="1">
    <citation type="journal article" date="2011" name="Nature">
        <title>The Medicago genome provides insight into the evolution of rhizobial symbioses.</title>
        <authorList>
            <person name="Young N.D."/>
            <person name="Debelle F."/>
            <person name="Oldroyd G.E."/>
            <person name="Geurts R."/>
            <person name="Cannon S.B."/>
            <person name="Udvardi M.K."/>
            <person name="Benedito V.A."/>
            <person name="Mayer K.F."/>
            <person name="Gouzy J."/>
            <person name="Schoof H."/>
            <person name="Van de Peer Y."/>
            <person name="Proost S."/>
            <person name="Cook D.R."/>
            <person name="Meyers B.C."/>
            <person name="Spannagl M."/>
            <person name="Cheung F."/>
            <person name="De Mita S."/>
            <person name="Krishnakumar V."/>
            <person name="Gundlach H."/>
            <person name="Zhou S."/>
            <person name="Mudge J."/>
            <person name="Bharti A.K."/>
            <person name="Murray J.D."/>
            <person name="Naoumkina M.A."/>
            <person name="Rosen B."/>
            <person name="Silverstein K.A."/>
            <person name="Tang H."/>
            <person name="Rombauts S."/>
            <person name="Zhao P.X."/>
            <person name="Zhou P."/>
            <person name="Barbe V."/>
            <person name="Bardou P."/>
            <person name="Bechner M."/>
            <person name="Bellec A."/>
            <person name="Berger A."/>
            <person name="Berges H."/>
            <person name="Bidwell S."/>
            <person name="Bisseling T."/>
            <person name="Choisne N."/>
            <person name="Couloux A."/>
            <person name="Denny R."/>
            <person name="Deshpande S."/>
            <person name="Dai X."/>
            <person name="Doyle J.J."/>
            <person name="Dudez A.M."/>
            <person name="Farmer A.D."/>
            <person name="Fouteau S."/>
            <person name="Franken C."/>
            <person name="Gibelin C."/>
            <person name="Gish J."/>
            <person name="Goldstein S."/>
            <person name="Gonzalez A.J."/>
            <person name="Green P.J."/>
            <person name="Hallab A."/>
            <person name="Hartog M."/>
            <person name="Hua A."/>
            <person name="Humphray S.J."/>
            <person name="Jeong D.H."/>
            <person name="Jing Y."/>
            <person name="Jocker A."/>
            <person name="Kenton S.M."/>
            <person name="Kim D.J."/>
            <person name="Klee K."/>
            <person name="Lai H."/>
            <person name="Lang C."/>
            <person name="Lin S."/>
            <person name="Macmil S.L."/>
            <person name="Magdelenat G."/>
            <person name="Matthews L."/>
            <person name="McCorrison J."/>
            <person name="Monaghan E.L."/>
            <person name="Mun J.H."/>
            <person name="Najar F.Z."/>
            <person name="Nicholson C."/>
            <person name="Noirot C."/>
            <person name="O'Bleness M."/>
            <person name="Paule C.R."/>
            <person name="Poulain J."/>
            <person name="Prion F."/>
            <person name="Qin B."/>
            <person name="Qu C."/>
            <person name="Retzel E.F."/>
            <person name="Riddle C."/>
            <person name="Sallet E."/>
            <person name="Samain S."/>
            <person name="Samson N."/>
            <person name="Sanders I."/>
            <person name="Saurat O."/>
            <person name="Scarpelli C."/>
            <person name="Schiex T."/>
            <person name="Segurens B."/>
            <person name="Severin A.J."/>
            <person name="Sherrier D.J."/>
            <person name="Shi R."/>
            <person name="Sims S."/>
            <person name="Singer S.R."/>
            <person name="Sinharoy S."/>
            <person name="Sterck L."/>
            <person name="Viollet A."/>
            <person name="Wang B.B."/>
            <person name="Wang K."/>
            <person name="Wang M."/>
            <person name="Wang X."/>
            <person name="Warfsmann J."/>
            <person name="Weissenbach J."/>
            <person name="White D.D."/>
            <person name="White J.D."/>
            <person name="Wiley G.B."/>
            <person name="Wincker P."/>
            <person name="Xing Y."/>
            <person name="Yang L."/>
            <person name="Yao Z."/>
            <person name="Ying F."/>
            <person name="Zhai J."/>
            <person name="Zhou L."/>
            <person name="Zuber A."/>
            <person name="Denarie J."/>
            <person name="Dixon R.A."/>
            <person name="May G.D."/>
            <person name="Schwartz D.C."/>
            <person name="Rogers J."/>
            <person name="Quetier F."/>
            <person name="Town C.D."/>
            <person name="Roe B.A."/>
        </authorList>
    </citation>
    <scope>NUCLEOTIDE SEQUENCE [LARGE SCALE GENOMIC DNA]</scope>
    <source>
        <strain evidence="7">A17</strain>
        <strain evidence="8 9">cv. Jemalong A17</strain>
    </source>
</reference>
<reference evidence="7 9" key="2">
    <citation type="journal article" date="2014" name="BMC Genomics">
        <title>An improved genome release (version Mt4.0) for the model legume Medicago truncatula.</title>
        <authorList>
            <person name="Tang H."/>
            <person name="Krishnakumar V."/>
            <person name="Bidwell S."/>
            <person name="Rosen B."/>
            <person name="Chan A."/>
            <person name="Zhou S."/>
            <person name="Gentzbittel L."/>
            <person name="Childs K.L."/>
            <person name="Yandell M."/>
            <person name="Gundlach H."/>
            <person name="Mayer K.F."/>
            <person name="Schwartz D.C."/>
            <person name="Town C.D."/>
        </authorList>
    </citation>
    <scope>GENOME REANNOTATION</scope>
    <source>
        <strain evidence="8 9">cv. Jemalong A17</strain>
    </source>
</reference>
<proteinExistence type="predicted"/>